<dbReference type="Proteomes" id="UP000621266">
    <property type="component" value="Unassembled WGS sequence"/>
</dbReference>
<proteinExistence type="predicted"/>
<sequence>MTHHDTHRTPGGNGASEYRIAHLHERLAREGSGDMGTRLEMRGSTLLVTGTAPSAASRDEILRIVAEELPGVPVHSDIVLSESSAPDRPEDLS</sequence>
<evidence type="ECO:0008006" key="3">
    <source>
        <dbReference type="Google" id="ProtNLM"/>
    </source>
</evidence>
<protein>
    <recommendedName>
        <fullName evidence="3">BON domain-containing protein</fullName>
    </recommendedName>
</protein>
<dbReference type="RefSeq" id="WP_098754254.1">
    <property type="nucleotide sequence ID" value="NZ_WHPN01000268.1"/>
</dbReference>
<accession>A0ABQ7FI60</accession>
<organism evidence="1 2">
    <name type="scientific">Streptomyces lycii</name>
    <dbReference type="NCBI Taxonomy" id="2654337"/>
    <lineage>
        <taxon>Bacteria</taxon>
        <taxon>Bacillati</taxon>
        <taxon>Actinomycetota</taxon>
        <taxon>Actinomycetes</taxon>
        <taxon>Kitasatosporales</taxon>
        <taxon>Streptomycetaceae</taxon>
        <taxon>Streptomyces</taxon>
    </lineage>
</organism>
<evidence type="ECO:0000313" key="1">
    <source>
        <dbReference type="EMBL" id="KAF4408686.1"/>
    </source>
</evidence>
<keyword evidence="2" id="KW-1185">Reference proteome</keyword>
<comment type="caution">
    <text evidence="1">The sequence shown here is derived from an EMBL/GenBank/DDBJ whole genome shotgun (WGS) entry which is preliminary data.</text>
</comment>
<evidence type="ECO:0000313" key="2">
    <source>
        <dbReference type="Proteomes" id="UP000621266"/>
    </source>
</evidence>
<dbReference type="EMBL" id="WHPN01000268">
    <property type="protein sequence ID" value="KAF4408686.1"/>
    <property type="molecule type" value="Genomic_DNA"/>
</dbReference>
<name>A0ABQ7FI60_9ACTN</name>
<reference evidence="1 2" key="1">
    <citation type="submission" date="2019-10" db="EMBL/GenBank/DDBJ databases">
        <title>Streptomyces tenebrisbrunneis sp.nov., an endogenous actinomycete isolated from of Lycium ruthenicum.</title>
        <authorList>
            <person name="Ma L."/>
        </authorList>
    </citation>
    <scope>NUCLEOTIDE SEQUENCE [LARGE SCALE GENOMIC DNA]</scope>
    <source>
        <strain evidence="1 2">TRM 66187</strain>
    </source>
</reference>
<gene>
    <name evidence="1" type="ORF">GCU69_13410</name>
</gene>